<dbReference type="EMBL" id="CP007128">
    <property type="protein sequence ID" value="AHG89384.1"/>
    <property type="molecule type" value="Genomic_DNA"/>
</dbReference>
<gene>
    <name evidence="3" type="ORF">J421_1847</name>
</gene>
<feature type="transmembrane region" description="Helical" evidence="1">
    <location>
        <begin position="104"/>
        <end position="126"/>
    </location>
</feature>
<dbReference type="STRING" id="861299.J421_1847"/>
<keyword evidence="4" id="KW-1185">Reference proteome</keyword>
<dbReference type="KEGG" id="gba:J421_1847"/>
<proteinExistence type="predicted"/>
<keyword evidence="1" id="KW-0472">Membrane</keyword>
<keyword evidence="2" id="KW-0732">Signal</keyword>
<feature type="signal peptide" evidence="2">
    <location>
        <begin position="1"/>
        <end position="27"/>
    </location>
</feature>
<evidence type="ECO:0000256" key="1">
    <source>
        <dbReference type="SAM" id="Phobius"/>
    </source>
</evidence>
<organism evidence="3 4">
    <name type="scientific">Gemmatirosa kalamazoonensis</name>
    <dbReference type="NCBI Taxonomy" id="861299"/>
    <lineage>
        <taxon>Bacteria</taxon>
        <taxon>Pseudomonadati</taxon>
        <taxon>Gemmatimonadota</taxon>
        <taxon>Gemmatimonadia</taxon>
        <taxon>Gemmatimonadales</taxon>
        <taxon>Gemmatimonadaceae</taxon>
        <taxon>Gemmatirosa</taxon>
    </lineage>
</organism>
<reference evidence="3 4" key="1">
    <citation type="journal article" date="2014" name="Genome Announc.">
        <title>Genome Sequence and Methylome of Soil Bacterium Gemmatirosa kalamazoonensis KBS708T, a Member of the Rarely Cultivated Gemmatimonadetes Phylum.</title>
        <authorList>
            <person name="Debruyn J.M."/>
            <person name="Radosevich M."/>
            <person name="Wommack K.E."/>
            <person name="Polson S.W."/>
            <person name="Hauser L.J."/>
            <person name="Fawaz M.N."/>
            <person name="Korlach J."/>
            <person name="Tsai Y.C."/>
        </authorList>
    </citation>
    <scope>NUCLEOTIDE SEQUENCE [LARGE SCALE GENOMIC DNA]</scope>
    <source>
        <strain evidence="3 4">KBS708</strain>
    </source>
</reference>
<protein>
    <submittedName>
        <fullName evidence="3">Uncharacterized protein</fullName>
    </submittedName>
</protein>
<dbReference type="RefSeq" id="WP_025410886.1">
    <property type="nucleotide sequence ID" value="NZ_CP007128.1"/>
</dbReference>
<accession>W0RE61</accession>
<sequence length="174" mass="18306">MTDTTARRSIGAIATLLLLAGAERVGAQPLDSVTPRARVRVDLLTTERTRLGRTRAQSVVGTLAGMRADTVLLAVRDDVPPLHVPVASLRAAFTSRGRPPRWEAALRGAVVPALMGAAVSAIGSAIRHREGDPSPGRMAATSAAWGAATGALLAAWSPSERWHRLTMPTLPTRP</sequence>
<evidence type="ECO:0000256" key="2">
    <source>
        <dbReference type="SAM" id="SignalP"/>
    </source>
</evidence>
<name>W0RE61_9BACT</name>
<dbReference type="Proteomes" id="UP000019151">
    <property type="component" value="Chromosome"/>
</dbReference>
<feature type="chain" id="PRO_5004794204" evidence="2">
    <location>
        <begin position="28"/>
        <end position="174"/>
    </location>
</feature>
<evidence type="ECO:0000313" key="4">
    <source>
        <dbReference type="Proteomes" id="UP000019151"/>
    </source>
</evidence>
<keyword evidence="1" id="KW-0812">Transmembrane</keyword>
<feature type="transmembrane region" description="Helical" evidence="1">
    <location>
        <begin position="138"/>
        <end position="157"/>
    </location>
</feature>
<dbReference type="InParanoid" id="W0RE61"/>
<keyword evidence="1" id="KW-1133">Transmembrane helix</keyword>
<dbReference type="HOGENOM" id="CLU_1537897_0_0_0"/>
<evidence type="ECO:0000313" key="3">
    <source>
        <dbReference type="EMBL" id="AHG89384.1"/>
    </source>
</evidence>
<dbReference type="AlphaFoldDB" id="W0RE61"/>